<proteinExistence type="predicted"/>
<reference evidence="4" key="1">
    <citation type="submission" date="2022-01" db="EMBL/GenBank/DDBJ databases">
        <title>Genome-Based Taxonomic Classification of the Phylum Actinobacteria.</title>
        <authorList>
            <person name="Gao Y."/>
        </authorList>
    </citation>
    <scope>NUCLEOTIDE SEQUENCE</scope>
    <source>
        <strain evidence="4">KLBMP 8922</strain>
    </source>
</reference>
<dbReference type="PANTHER" id="PTHR42776:SF27">
    <property type="entry name" value="DIPEPTIDYL PEPTIDASE FAMILY MEMBER 6"/>
    <property type="match status" value="1"/>
</dbReference>
<evidence type="ECO:0000313" key="5">
    <source>
        <dbReference type="Proteomes" id="UP001165378"/>
    </source>
</evidence>
<dbReference type="SUPFAM" id="SSF82171">
    <property type="entry name" value="DPP6 N-terminal domain-like"/>
    <property type="match status" value="1"/>
</dbReference>
<dbReference type="AlphaFoldDB" id="A0AA41Q947"/>
<evidence type="ECO:0000256" key="2">
    <source>
        <dbReference type="SAM" id="MobiDB-lite"/>
    </source>
</evidence>
<name>A0AA41Q947_9ACTN</name>
<dbReference type="GO" id="GO:0004252">
    <property type="term" value="F:serine-type endopeptidase activity"/>
    <property type="evidence" value="ECO:0007669"/>
    <property type="project" value="TreeGrafter"/>
</dbReference>
<feature type="region of interest" description="Disordered" evidence="2">
    <location>
        <begin position="382"/>
        <end position="454"/>
    </location>
</feature>
<gene>
    <name evidence="4" type="ORF">LZ495_39090</name>
</gene>
<dbReference type="InterPro" id="IPR029058">
    <property type="entry name" value="AB_hydrolase_fold"/>
</dbReference>
<dbReference type="Gene3D" id="2.120.10.30">
    <property type="entry name" value="TolB, C-terminal domain"/>
    <property type="match status" value="1"/>
</dbReference>
<protein>
    <submittedName>
        <fullName evidence="4">Alpha/beta fold hydrolase</fullName>
    </submittedName>
</protein>
<dbReference type="PANTHER" id="PTHR42776">
    <property type="entry name" value="SERINE PEPTIDASE S9 FAMILY MEMBER"/>
    <property type="match status" value="1"/>
</dbReference>
<comment type="caution">
    <text evidence="4">The sequence shown here is derived from an EMBL/GenBank/DDBJ whole genome shotgun (WGS) entry which is preliminary data.</text>
</comment>
<dbReference type="GO" id="GO:0006508">
    <property type="term" value="P:proteolysis"/>
    <property type="evidence" value="ECO:0007669"/>
    <property type="project" value="InterPro"/>
</dbReference>
<dbReference type="Pfam" id="PF00326">
    <property type="entry name" value="Peptidase_S9"/>
    <property type="match status" value="1"/>
</dbReference>
<keyword evidence="1 4" id="KW-0378">Hydrolase</keyword>
<dbReference type="InterPro" id="IPR011042">
    <property type="entry name" value="6-blade_b-propeller_TolB-like"/>
</dbReference>
<feature type="compositionally biased region" description="Low complexity" evidence="2">
    <location>
        <begin position="438"/>
        <end position="449"/>
    </location>
</feature>
<evidence type="ECO:0000313" key="4">
    <source>
        <dbReference type="EMBL" id="MCF2533195.1"/>
    </source>
</evidence>
<feature type="domain" description="Peptidase S9 prolyl oligopeptidase catalytic" evidence="3">
    <location>
        <begin position="500"/>
        <end position="708"/>
    </location>
</feature>
<organism evidence="4 5">
    <name type="scientific">Yinghuangia soli</name>
    <dbReference type="NCBI Taxonomy" id="2908204"/>
    <lineage>
        <taxon>Bacteria</taxon>
        <taxon>Bacillati</taxon>
        <taxon>Actinomycetota</taxon>
        <taxon>Actinomycetes</taxon>
        <taxon>Kitasatosporales</taxon>
        <taxon>Streptomycetaceae</taxon>
        <taxon>Yinghuangia</taxon>
    </lineage>
</organism>
<dbReference type="Gene3D" id="3.40.50.1820">
    <property type="entry name" value="alpha/beta hydrolase"/>
    <property type="match status" value="1"/>
</dbReference>
<sequence length="712" mass="74387">MSTTLSAPPLRRVSYSFSLDAGYAACLATAGDGAWHVESWSLRPDESGTLPAPEHPLLARSEHLHTQLLALSDGAVLACRHEPGRHDLVLLGGPGDGGEQHIATLRSPGLRLLPYPGADGLALALGTDTTPTTTVWRVPVDGGALEKLVELPGLFGGGVWLDPLGRRLALDAVRDGRVKSAVLDLADGSLDPLLEMTERSNDRLQLCDPVGGLLVISSDAPGQDRLGWIRLPEDRGEAPGRVRFPEMVHLPNTTVRPVAIAPDGNRVALQLDRGATSRLAVWGPEDGTLLDVTMPEGCLGGVGRWTESGLHIPFSAPDRPGGLATVRPDRPVRWTLTGLAAPTGGAYRMLIEGAGIPAPSPAPDAAQSGRLRSAMDVFGDFAEKDGEAGGGVGTAGLDARSPERSEPANSPESAEPSKPSESFGSPEPAALSGGPDGAAATDSESASDTPESPWKPAHLELLVGEVGPVESVVYGGLDWRTAEHVVVALHGGPAAAWRFEFSPVLQHLAANGVAVVAPNQRGSIGYGESYASCLHGAWGGPDLEDIAAIARTLGSERAAAGLPLPALFGTSYGAYLALLSACTSPDAWSCVLAIAPFLSGPRLIAEASLPVRALMTRLGGDIELDDALGPRDVARLCEGVRAPLLFVHGDRDDVIPVGQSRTLRHRLLQLGRGEGTDFRYLELPGQGHEVFAGDGAPELYTRLTSFLRTGQV</sequence>
<evidence type="ECO:0000259" key="3">
    <source>
        <dbReference type="Pfam" id="PF00326"/>
    </source>
</evidence>
<dbReference type="RefSeq" id="WP_235057971.1">
    <property type="nucleotide sequence ID" value="NZ_JAKFHA010000045.1"/>
</dbReference>
<feature type="compositionally biased region" description="Low complexity" evidence="2">
    <location>
        <begin position="407"/>
        <end position="422"/>
    </location>
</feature>
<dbReference type="EMBL" id="JAKFHA010000045">
    <property type="protein sequence ID" value="MCF2533195.1"/>
    <property type="molecule type" value="Genomic_DNA"/>
</dbReference>
<evidence type="ECO:0000256" key="1">
    <source>
        <dbReference type="ARBA" id="ARBA00022801"/>
    </source>
</evidence>
<keyword evidence="5" id="KW-1185">Reference proteome</keyword>
<accession>A0AA41Q947</accession>
<dbReference type="InterPro" id="IPR001375">
    <property type="entry name" value="Peptidase_S9_cat"/>
</dbReference>
<dbReference type="SUPFAM" id="SSF53474">
    <property type="entry name" value="alpha/beta-Hydrolases"/>
    <property type="match status" value="1"/>
</dbReference>
<dbReference type="Proteomes" id="UP001165378">
    <property type="component" value="Unassembled WGS sequence"/>
</dbReference>